<accession>A0A6A5G6B9</accession>
<proteinExistence type="predicted"/>
<protein>
    <recommendedName>
        <fullName evidence="1">F-box domain-containing protein</fullName>
    </recommendedName>
</protein>
<dbReference type="Pfam" id="PF00646">
    <property type="entry name" value="F-box"/>
    <property type="match status" value="1"/>
</dbReference>
<dbReference type="GeneID" id="78776392"/>
<evidence type="ECO:0000259" key="1">
    <source>
        <dbReference type="PROSITE" id="PS50181"/>
    </source>
</evidence>
<evidence type="ECO:0000313" key="3">
    <source>
        <dbReference type="Proteomes" id="UP000483820"/>
    </source>
</evidence>
<dbReference type="KEGG" id="crq:GCK72_016762"/>
<evidence type="ECO:0000313" key="2">
    <source>
        <dbReference type="EMBL" id="KAF1750215.1"/>
    </source>
</evidence>
<dbReference type="RefSeq" id="XP_053580585.1">
    <property type="nucleotide sequence ID" value="XM_053731672.1"/>
</dbReference>
<reference evidence="2 3" key="1">
    <citation type="submission" date="2019-12" db="EMBL/GenBank/DDBJ databases">
        <title>Chromosome-level assembly of the Caenorhabditis remanei genome.</title>
        <authorList>
            <person name="Teterina A.A."/>
            <person name="Willis J.H."/>
            <person name="Phillips P.C."/>
        </authorList>
    </citation>
    <scope>NUCLEOTIDE SEQUENCE [LARGE SCALE GENOMIC DNA]</scope>
    <source>
        <strain evidence="2 3">PX506</strain>
        <tissue evidence="2">Whole organism</tissue>
    </source>
</reference>
<dbReference type="Proteomes" id="UP000483820">
    <property type="component" value="Chromosome V"/>
</dbReference>
<dbReference type="AlphaFoldDB" id="A0A6A5G6B9"/>
<dbReference type="PANTHER" id="PTHR21503">
    <property type="entry name" value="F-BOX-CONTAINING HYPOTHETICAL PROTEIN C.ELEGANS"/>
    <property type="match status" value="1"/>
</dbReference>
<organism evidence="2 3">
    <name type="scientific">Caenorhabditis remanei</name>
    <name type="common">Caenorhabditis vulgaris</name>
    <dbReference type="NCBI Taxonomy" id="31234"/>
    <lineage>
        <taxon>Eukaryota</taxon>
        <taxon>Metazoa</taxon>
        <taxon>Ecdysozoa</taxon>
        <taxon>Nematoda</taxon>
        <taxon>Chromadorea</taxon>
        <taxon>Rhabditida</taxon>
        <taxon>Rhabditina</taxon>
        <taxon>Rhabditomorpha</taxon>
        <taxon>Rhabditoidea</taxon>
        <taxon>Rhabditidae</taxon>
        <taxon>Peloderinae</taxon>
        <taxon>Caenorhabditis</taxon>
    </lineage>
</organism>
<name>A0A6A5G6B9_CAERE</name>
<dbReference type="InterPro" id="IPR001810">
    <property type="entry name" value="F-box_dom"/>
</dbReference>
<dbReference type="Pfam" id="PF07735">
    <property type="entry name" value="FBA_2"/>
    <property type="match status" value="1"/>
</dbReference>
<feature type="domain" description="F-box" evidence="1">
    <location>
        <begin position="6"/>
        <end position="50"/>
    </location>
</feature>
<sequence length="320" mass="37673">MKDPAKFPLLHLPLLAIKEVLSTLSPLDLVNFSLASLKSKKVAKYFFNQHLSCGYRLWLGIDEELRVGIIGTENIYYFRLISDKTKDGHREERKLFKYSEDPLSDFKKYVEYAIDTFCWPVSLLRFDLGAFIAQSISIIDWLKPHVETFTYFYLHSDIISDEYVPYFLNNIEVTWNLVLNTKMSDNFQLILPRSIKAFEILQSDFVTLDQLSSFDCEFIRLCNTKISNQELNQFFKNWMTSKSNINLQNFSIHIENMESLETILNLPHDRVDPGTVRTFRRYRRPFHVAGGIDIKRDDGKITTFLLEPYMEFLHLVMITR</sequence>
<dbReference type="EMBL" id="WUAV01000005">
    <property type="protein sequence ID" value="KAF1750215.1"/>
    <property type="molecule type" value="Genomic_DNA"/>
</dbReference>
<dbReference type="CTD" id="78776392"/>
<comment type="caution">
    <text evidence="2">The sequence shown here is derived from an EMBL/GenBank/DDBJ whole genome shotgun (WGS) entry which is preliminary data.</text>
</comment>
<dbReference type="InterPro" id="IPR012885">
    <property type="entry name" value="F-box_Sdz-33"/>
</dbReference>
<dbReference type="PANTHER" id="PTHR21503:SF8">
    <property type="entry name" value="F-BOX ASSOCIATED DOMAIN-CONTAINING PROTEIN-RELATED"/>
    <property type="match status" value="1"/>
</dbReference>
<gene>
    <name evidence="2" type="ORF">GCK72_016762</name>
</gene>
<dbReference type="PROSITE" id="PS50181">
    <property type="entry name" value="FBOX"/>
    <property type="match status" value="1"/>
</dbReference>